<dbReference type="Gene3D" id="6.10.340.10">
    <property type="match status" value="1"/>
</dbReference>
<dbReference type="PROSITE" id="PS50885">
    <property type="entry name" value="HAMP"/>
    <property type="match status" value="1"/>
</dbReference>
<dbReference type="InterPro" id="IPR029787">
    <property type="entry name" value="Nucleotide_cyclase"/>
</dbReference>
<organism evidence="7 8">
    <name type="scientific">Paenibacillus borealis</name>
    <dbReference type="NCBI Taxonomy" id="160799"/>
    <lineage>
        <taxon>Bacteria</taxon>
        <taxon>Bacillati</taxon>
        <taxon>Bacillota</taxon>
        <taxon>Bacilli</taxon>
        <taxon>Bacillales</taxon>
        <taxon>Paenibacillaceae</taxon>
        <taxon>Paenibacillus</taxon>
    </lineage>
</organism>
<gene>
    <name evidence="7" type="ORF">PBOR_16765</name>
</gene>
<dbReference type="InterPro" id="IPR043128">
    <property type="entry name" value="Rev_trsase/Diguanyl_cyclase"/>
</dbReference>
<dbReference type="OrthoDB" id="9759607at2"/>
<protein>
    <submittedName>
        <fullName evidence="7">Diguanylate cyclase</fullName>
    </submittedName>
</protein>
<dbReference type="FunFam" id="3.30.70.270:FF:000001">
    <property type="entry name" value="Diguanylate cyclase domain protein"/>
    <property type="match status" value="1"/>
</dbReference>
<dbReference type="InterPro" id="IPR000160">
    <property type="entry name" value="GGDEF_dom"/>
</dbReference>
<evidence type="ECO:0000256" key="1">
    <source>
        <dbReference type="ARBA" id="ARBA00004236"/>
    </source>
</evidence>
<keyword evidence="4" id="KW-1133">Transmembrane helix</keyword>
<dbReference type="KEGG" id="pbd:PBOR_16765"/>
<dbReference type="InterPro" id="IPR003660">
    <property type="entry name" value="HAMP_dom"/>
</dbReference>
<dbReference type="PROSITE" id="PS50887">
    <property type="entry name" value="GGDEF"/>
    <property type="match status" value="1"/>
</dbReference>
<dbReference type="CDD" id="cd01949">
    <property type="entry name" value="GGDEF"/>
    <property type="match status" value="1"/>
</dbReference>
<dbReference type="GO" id="GO:0005886">
    <property type="term" value="C:plasma membrane"/>
    <property type="evidence" value="ECO:0007669"/>
    <property type="project" value="UniProtKB-SubCell"/>
</dbReference>
<dbReference type="NCBIfam" id="TIGR00254">
    <property type="entry name" value="GGDEF"/>
    <property type="match status" value="1"/>
</dbReference>
<dbReference type="InterPro" id="IPR052163">
    <property type="entry name" value="DGC-Regulatory_Protein"/>
</dbReference>
<evidence type="ECO:0000256" key="3">
    <source>
        <dbReference type="ARBA" id="ARBA00023136"/>
    </source>
</evidence>
<keyword evidence="4" id="KW-0812">Transmembrane</keyword>
<dbReference type="Pfam" id="PF00990">
    <property type="entry name" value="GGDEF"/>
    <property type="match status" value="1"/>
</dbReference>
<accession>A0A089LC72</accession>
<reference evidence="7" key="1">
    <citation type="submission" date="2014-08" db="EMBL/GenBank/DDBJ databases">
        <title>Comparative genomics of the Paenibacillus odorifer group.</title>
        <authorList>
            <person name="den Bakker H.C."/>
            <person name="Tsai Y.-C.Y.-C."/>
            <person name="Martin N."/>
            <person name="Korlach J."/>
            <person name="Wiedmann M."/>
        </authorList>
    </citation>
    <scope>NUCLEOTIDE SEQUENCE [LARGE SCALE GENOMIC DNA]</scope>
    <source>
        <strain evidence="7">DSM 13188</strain>
    </source>
</reference>
<dbReference type="Gene3D" id="3.30.70.270">
    <property type="match status" value="1"/>
</dbReference>
<keyword evidence="3 4" id="KW-0472">Membrane</keyword>
<keyword evidence="2" id="KW-1003">Cell membrane</keyword>
<sequence length="544" mass="59488">MSLNLRTLFSTAFAVIIILLTALLSYVIGNRSTQSVEVSIGSSLAEEAYQMSEKLDHFMWSRSGEVEVLSKLDAFQEPVDASEVSGLLDQLKKSLPVFTWVGFLDNKGNVLSSTDHILQGTNISQRPVFQEGLKGTFIGDVHDAVLLSKLLPNPSGEALQFVDVSVPVTGKQGQINGVLAAHLSWEWSREVEASIVTPLKERLKGVEVFVVSRKDDTILLGPKALVGKRMPNEVLQKARSGNSSWIIEQEQNQDSYLTGYAYGDGYMNYPGLGWSVIIRQPAEIAFASVHQLERFILISGLITAAVFAIIGWLLAGWISRPLGDITRTADLLSSGADVEIPSSTRFKDVAILSESLRNLVNNLTKTESKLSYMSDMALHDKLTGLPNRAALDEFLAHAVSKAKQNRTTLSFLYLDLDGFKKVNDTFGHAIGDALLQEIAFRLMDCTRDNEIVARLGGDEFVIILNTSAGKPMQEAEIVASRIISKINLPIMIRGEDLHVGCSVGAAVWTPDGGSDTIETLRLADEALYISKRSGKNRITFEAAS</sequence>
<feature type="transmembrane region" description="Helical" evidence="4">
    <location>
        <begin position="7"/>
        <end position="28"/>
    </location>
</feature>
<dbReference type="SUPFAM" id="SSF55073">
    <property type="entry name" value="Nucleotide cyclase"/>
    <property type="match status" value="1"/>
</dbReference>
<proteinExistence type="predicted"/>
<dbReference type="AlphaFoldDB" id="A0A089LC72"/>
<feature type="transmembrane region" description="Helical" evidence="4">
    <location>
        <begin position="295"/>
        <end position="318"/>
    </location>
</feature>
<name>A0A089LC72_PAEBO</name>
<evidence type="ECO:0000259" key="6">
    <source>
        <dbReference type="PROSITE" id="PS50887"/>
    </source>
</evidence>
<evidence type="ECO:0000259" key="5">
    <source>
        <dbReference type="PROSITE" id="PS50885"/>
    </source>
</evidence>
<dbReference type="SMART" id="SM00267">
    <property type="entry name" value="GGDEF"/>
    <property type="match status" value="1"/>
</dbReference>
<dbReference type="PANTHER" id="PTHR46663">
    <property type="entry name" value="DIGUANYLATE CYCLASE DGCT-RELATED"/>
    <property type="match status" value="1"/>
</dbReference>
<dbReference type="Proteomes" id="UP000029518">
    <property type="component" value="Chromosome"/>
</dbReference>
<evidence type="ECO:0000256" key="2">
    <source>
        <dbReference type="ARBA" id="ARBA00022475"/>
    </source>
</evidence>
<dbReference type="GO" id="GO:0007165">
    <property type="term" value="P:signal transduction"/>
    <property type="evidence" value="ECO:0007669"/>
    <property type="project" value="InterPro"/>
</dbReference>
<dbReference type="Gene3D" id="3.30.450.20">
    <property type="entry name" value="PAS domain"/>
    <property type="match status" value="1"/>
</dbReference>
<dbReference type="PANTHER" id="PTHR46663:SF2">
    <property type="entry name" value="GGDEF DOMAIN-CONTAINING PROTEIN"/>
    <property type="match status" value="1"/>
</dbReference>
<dbReference type="RefSeq" id="WP_042213287.1">
    <property type="nucleotide sequence ID" value="NZ_CP009285.1"/>
</dbReference>
<dbReference type="CDD" id="cd12914">
    <property type="entry name" value="PDC1_DGC_like"/>
    <property type="match status" value="1"/>
</dbReference>
<evidence type="ECO:0000256" key="4">
    <source>
        <dbReference type="SAM" id="Phobius"/>
    </source>
</evidence>
<evidence type="ECO:0000313" key="8">
    <source>
        <dbReference type="Proteomes" id="UP000029518"/>
    </source>
</evidence>
<dbReference type="HOGENOM" id="CLU_000445_134_0_9"/>
<feature type="domain" description="HAMP" evidence="5">
    <location>
        <begin position="316"/>
        <end position="368"/>
    </location>
</feature>
<comment type="subcellular location">
    <subcellularLocation>
        <location evidence="1">Cell membrane</location>
    </subcellularLocation>
</comment>
<evidence type="ECO:0000313" key="7">
    <source>
        <dbReference type="EMBL" id="AIQ58402.1"/>
    </source>
</evidence>
<dbReference type="EMBL" id="CP009285">
    <property type="protein sequence ID" value="AIQ58402.1"/>
    <property type="molecule type" value="Genomic_DNA"/>
</dbReference>
<feature type="domain" description="GGDEF" evidence="6">
    <location>
        <begin position="407"/>
        <end position="543"/>
    </location>
</feature>
<keyword evidence="8" id="KW-1185">Reference proteome</keyword>